<reference evidence="1" key="1">
    <citation type="journal article" date="2021" name="Mol. Ecol. Resour.">
        <title>Apolygus lucorum genome provides insights into omnivorousness and mesophyll feeding.</title>
        <authorList>
            <person name="Liu Y."/>
            <person name="Liu H."/>
            <person name="Wang H."/>
            <person name="Huang T."/>
            <person name="Liu B."/>
            <person name="Yang B."/>
            <person name="Yin L."/>
            <person name="Li B."/>
            <person name="Zhang Y."/>
            <person name="Zhang S."/>
            <person name="Jiang F."/>
            <person name="Zhang X."/>
            <person name="Ren Y."/>
            <person name="Wang B."/>
            <person name="Wang S."/>
            <person name="Lu Y."/>
            <person name="Wu K."/>
            <person name="Fan W."/>
            <person name="Wang G."/>
        </authorList>
    </citation>
    <scope>NUCLEOTIDE SEQUENCE</scope>
    <source>
        <strain evidence="1">12Hb</strain>
    </source>
</reference>
<dbReference type="AlphaFoldDB" id="A0A6A4JD26"/>
<protein>
    <submittedName>
        <fullName evidence="1">Uncharacterized protein</fullName>
    </submittedName>
</protein>
<dbReference type="Proteomes" id="UP000466442">
    <property type="component" value="Unassembled WGS sequence"/>
</dbReference>
<proteinExistence type="predicted"/>
<sequence length="157" mass="18070">MDDEEEEERILRHPSAAIFFPSRSCSCLHRVFCFLLLLLLLQLSLVVRRAECRTPSVPELQPTDSPPPLYDDTVTTQDWRRTTREVHAESRCPHEAGGRLGSIVDIDLSVNHPIFTTNVFVPSIVYQANLYQYSEVFKRANSELWPFAIPKKVQDKN</sequence>
<dbReference type="EMBL" id="WIXP02000011">
    <property type="protein sequence ID" value="KAF6202822.1"/>
    <property type="molecule type" value="Genomic_DNA"/>
</dbReference>
<evidence type="ECO:0000313" key="2">
    <source>
        <dbReference type="Proteomes" id="UP000466442"/>
    </source>
</evidence>
<keyword evidence="2" id="KW-1185">Reference proteome</keyword>
<gene>
    <name evidence="1" type="ORF">GE061_003227</name>
</gene>
<accession>A0A6A4JD26</accession>
<organism evidence="1 2">
    <name type="scientific">Apolygus lucorum</name>
    <name type="common">Small green plant bug</name>
    <name type="synonym">Lygocoris lucorum</name>
    <dbReference type="NCBI Taxonomy" id="248454"/>
    <lineage>
        <taxon>Eukaryota</taxon>
        <taxon>Metazoa</taxon>
        <taxon>Ecdysozoa</taxon>
        <taxon>Arthropoda</taxon>
        <taxon>Hexapoda</taxon>
        <taxon>Insecta</taxon>
        <taxon>Pterygota</taxon>
        <taxon>Neoptera</taxon>
        <taxon>Paraneoptera</taxon>
        <taxon>Hemiptera</taxon>
        <taxon>Heteroptera</taxon>
        <taxon>Panheteroptera</taxon>
        <taxon>Cimicomorpha</taxon>
        <taxon>Miridae</taxon>
        <taxon>Mirini</taxon>
        <taxon>Apolygus</taxon>
    </lineage>
</organism>
<comment type="caution">
    <text evidence="1">The sequence shown here is derived from an EMBL/GenBank/DDBJ whole genome shotgun (WGS) entry which is preliminary data.</text>
</comment>
<evidence type="ECO:0000313" key="1">
    <source>
        <dbReference type="EMBL" id="KAF6202822.1"/>
    </source>
</evidence>
<name>A0A6A4JD26_APOLU</name>